<accession>A0A162TKR2</accession>
<evidence type="ECO:0000256" key="13">
    <source>
        <dbReference type="ARBA" id="ARBA00022989"/>
    </source>
</evidence>
<evidence type="ECO:0000256" key="16">
    <source>
        <dbReference type="ARBA" id="ARBA00023209"/>
    </source>
</evidence>
<keyword evidence="8" id="KW-1003">Cell membrane</keyword>
<feature type="transmembrane region" description="Helical" evidence="19">
    <location>
        <begin position="180"/>
        <end position="199"/>
    </location>
</feature>
<proteinExistence type="inferred from homology"/>
<evidence type="ECO:0000256" key="9">
    <source>
        <dbReference type="ARBA" id="ARBA00022516"/>
    </source>
</evidence>
<keyword evidence="11 18" id="KW-0812">Transmembrane</keyword>
<evidence type="ECO:0000256" key="17">
    <source>
        <dbReference type="ARBA" id="ARBA00023264"/>
    </source>
</evidence>
<evidence type="ECO:0000256" key="14">
    <source>
        <dbReference type="ARBA" id="ARBA00023098"/>
    </source>
</evidence>
<sequence>MKERVVTGIIMALVALFAIRFLPSWLFQLALLVVVIIGVIEWARMLHEDVRLPYLLINTLLLVIAYIFLVTHSHDLLLTVNAFATYVWLAVPVVLYLQVKYPRDWIVSTRLTAFCSSLMLMGFFVSIGMLHQLPGGYGFGLVLYVIALVALADSGAYFVGRKMGVNKLAPSISPGKTIEGALGGLIFSTLFAILVALSLPESFSVGQKFGFILISMIASMLSVSGDLYESLIKRHAGYKDSGNLFPGHGGVLDRIDGLIAGATFFAFGFYLFNMNVSTL</sequence>
<dbReference type="AlphaFoldDB" id="A0A162TKR2"/>
<evidence type="ECO:0000256" key="3">
    <source>
        <dbReference type="ARBA" id="ARBA00005119"/>
    </source>
</evidence>
<evidence type="ECO:0000256" key="7">
    <source>
        <dbReference type="ARBA" id="ARBA00019373"/>
    </source>
</evidence>
<protein>
    <recommendedName>
        <fullName evidence="7 18">Phosphatidate cytidylyltransferase</fullName>
        <ecNumber evidence="6 18">2.7.7.41</ecNumber>
    </recommendedName>
</protein>
<dbReference type="GO" id="GO:0005886">
    <property type="term" value="C:plasma membrane"/>
    <property type="evidence" value="ECO:0007669"/>
    <property type="project" value="UniProtKB-SubCell"/>
</dbReference>
<keyword evidence="10 18" id="KW-0808">Transferase</keyword>
<keyword evidence="9" id="KW-0444">Lipid biosynthesis</keyword>
<feature type="transmembrane region" description="Helical" evidence="19">
    <location>
        <begin position="12"/>
        <end position="40"/>
    </location>
</feature>
<evidence type="ECO:0000256" key="19">
    <source>
        <dbReference type="SAM" id="Phobius"/>
    </source>
</evidence>
<comment type="pathway">
    <text evidence="3 18">Phospholipid metabolism; CDP-diacylglycerol biosynthesis; CDP-diacylglycerol from sn-glycerol 3-phosphate: step 3/3.</text>
</comment>
<evidence type="ECO:0000256" key="11">
    <source>
        <dbReference type="ARBA" id="ARBA00022692"/>
    </source>
</evidence>
<dbReference type="RefSeq" id="WP_008314414.1">
    <property type="nucleotide sequence ID" value="NZ_CP115969.1"/>
</dbReference>
<feature type="transmembrane region" description="Helical" evidence="19">
    <location>
        <begin position="111"/>
        <end position="131"/>
    </location>
</feature>
<dbReference type="EMBL" id="JAGIBU010000001">
    <property type="protein sequence ID" value="MBS7824011.1"/>
    <property type="molecule type" value="Genomic_DNA"/>
</dbReference>
<dbReference type="PANTHER" id="PTHR46382">
    <property type="entry name" value="PHOSPHATIDATE CYTIDYLYLTRANSFERASE"/>
    <property type="match status" value="1"/>
</dbReference>
<dbReference type="Proteomes" id="UP000680020">
    <property type="component" value="Unassembled WGS sequence"/>
</dbReference>
<dbReference type="PROSITE" id="PS01315">
    <property type="entry name" value="CDS"/>
    <property type="match status" value="1"/>
</dbReference>
<evidence type="ECO:0000256" key="6">
    <source>
        <dbReference type="ARBA" id="ARBA00012487"/>
    </source>
</evidence>
<feature type="transmembrane region" description="Helical" evidence="19">
    <location>
        <begin position="137"/>
        <end position="159"/>
    </location>
</feature>
<comment type="caution">
    <text evidence="20">The sequence shown here is derived from an EMBL/GenBank/DDBJ whole genome shotgun (WGS) entry which is preliminary data.</text>
</comment>
<evidence type="ECO:0000256" key="12">
    <source>
        <dbReference type="ARBA" id="ARBA00022695"/>
    </source>
</evidence>
<keyword evidence="14" id="KW-0443">Lipid metabolism</keyword>
<comment type="subcellular location">
    <subcellularLocation>
        <location evidence="2">Cell membrane</location>
        <topology evidence="2">Multi-pass membrane protein</topology>
    </subcellularLocation>
</comment>
<comment type="catalytic activity">
    <reaction evidence="1 18">
        <text>a 1,2-diacyl-sn-glycero-3-phosphate + CTP + H(+) = a CDP-1,2-diacyl-sn-glycerol + diphosphate</text>
        <dbReference type="Rhea" id="RHEA:16229"/>
        <dbReference type="ChEBI" id="CHEBI:15378"/>
        <dbReference type="ChEBI" id="CHEBI:33019"/>
        <dbReference type="ChEBI" id="CHEBI:37563"/>
        <dbReference type="ChEBI" id="CHEBI:58332"/>
        <dbReference type="ChEBI" id="CHEBI:58608"/>
        <dbReference type="EC" id="2.7.7.41"/>
    </reaction>
</comment>
<dbReference type="EC" id="2.7.7.41" evidence="6 18"/>
<name>A0A162TKR2_9GAMM</name>
<dbReference type="Pfam" id="PF01148">
    <property type="entry name" value="CTP_transf_1"/>
    <property type="match status" value="1"/>
</dbReference>
<feature type="transmembrane region" description="Helical" evidence="19">
    <location>
        <begin position="76"/>
        <end position="99"/>
    </location>
</feature>
<evidence type="ECO:0000256" key="2">
    <source>
        <dbReference type="ARBA" id="ARBA00004651"/>
    </source>
</evidence>
<evidence type="ECO:0000256" key="18">
    <source>
        <dbReference type="RuleBase" id="RU003938"/>
    </source>
</evidence>
<keyword evidence="15 19" id="KW-0472">Membrane</keyword>
<keyword evidence="12 18" id="KW-0548">Nucleotidyltransferase</keyword>
<dbReference type="PANTHER" id="PTHR46382:SF1">
    <property type="entry name" value="PHOSPHATIDATE CYTIDYLYLTRANSFERASE"/>
    <property type="match status" value="1"/>
</dbReference>
<gene>
    <name evidence="20" type="ORF">J7561_02180</name>
</gene>
<dbReference type="GO" id="GO:0004605">
    <property type="term" value="F:phosphatidate cytidylyltransferase activity"/>
    <property type="evidence" value="ECO:0007669"/>
    <property type="project" value="UniProtKB-EC"/>
</dbReference>
<dbReference type="InterPro" id="IPR000374">
    <property type="entry name" value="PC_trans"/>
</dbReference>
<keyword evidence="17" id="KW-1208">Phospholipid metabolism</keyword>
<evidence type="ECO:0000256" key="15">
    <source>
        <dbReference type="ARBA" id="ARBA00023136"/>
    </source>
</evidence>
<evidence type="ECO:0000256" key="10">
    <source>
        <dbReference type="ARBA" id="ARBA00022679"/>
    </source>
</evidence>
<feature type="transmembrane region" description="Helical" evidence="19">
    <location>
        <begin position="52"/>
        <end position="70"/>
    </location>
</feature>
<feature type="transmembrane region" description="Helical" evidence="19">
    <location>
        <begin position="211"/>
        <end position="231"/>
    </location>
</feature>
<evidence type="ECO:0000313" key="20">
    <source>
        <dbReference type="EMBL" id="MBS7824011.1"/>
    </source>
</evidence>
<evidence type="ECO:0000313" key="21">
    <source>
        <dbReference type="Proteomes" id="UP000680020"/>
    </source>
</evidence>
<evidence type="ECO:0000256" key="8">
    <source>
        <dbReference type="ARBA" id="ARBA00022475"/>
    </source>
</evidence>
<comment type="similarity">
    <text evidence="5 18">Belongs to the CDS family.</text>
</comment>
<keyword evidence="13 19" id="KW-1133">Transmembrane helix</keyword>
<organism evidence="20 21">
    <name type="scientific">Wohlfahrtiimonas chitiniclastica</name>
    <dbReference type="NCBI Taxonomy" id="400946"/>
    <lineage>
        <taxon>Bacteria</taxon>
        <taxon>Pseudomonadati</taxon>
        <taxon>Pseudomonadota</taxon>
        <taxon>Gammaproteobacteria</taxon>
        <taxon>Cardiobacteriales</taxon>
        <taxon>Ignatzschineriaceae</taxon>
        <taxon>Wohlfahrtiimonas</taxon>
    </lineage>
</organism>
<reference evidence="20" key="1">
    <citation type="submission" date="2021-03" db="EMBL/GenBank/DDBJ databases">
        <title>Identification and antibiotic profiling of Wohlfahrtiimonas chitiniclastica, an underestimated human pathogen.</title>
        <authorList>
            <person name="Kopf A."/>
            <person name="Bunk B."/>
            <person name="Coldewey S."/>
            <person name="Gunzer F."/>
            <person name="Riedel T."/>
            <person name="Schroettner P."/>
        </authorList>
    </citation>
    <scope>NUCLEOTIDE SEQUENCE</scope>
    <source>
        <strain evidence="20">DSM 100917</strain>
    </source>
</reference>
<keyword evidence="16" id="KW-0594">Phospholipid biosynthesis</keyword>
<evidence type="ECO:0000256" key="1">
    <source>
        <dbReference type="ARBA" id="ARBA00001698"/>
    </source>
</evidence>
<evidence type="ECO:0000256" key="5">
    <source>
        <dbReference type="ARBA" id="ARBA00010185"/>
    </source>
</evidence>
<feature type="transmembrane region" description="Helical" evidence="19">
    <location>
        <begin position="251"/>
        <end position="272"/>
    </location>
</feature>
<evidence type="ECO:0000256" key="4">
    <source>
        <dbReference type="ARBA" id="ARBA00005189"/>
    </source>
</evidence>
<dbReference type="GO" id="GO:0016024">
    <property type="term" value="P:CDP-diacylglycerol biosynthetic process"/>
    <property type="evidence" value="ECO:0007669"/>
    <property type="project" value="UniProtKB-UniPathway"/>
</dbReference>
<comment type="pathway">
    <text evidence="4">Lipid metabolism.</text>
</comment>